<dbReference type="Pfam" id="PF01148">
    <property type="entry name" value="CTP_transf_1"/>
    <property type="match status" value="1"/>
</dbReference>
<feature type="transmembrane region" description="Helical" evidence="19">
    <location>
        <begin position="185"/>
        <end position="208"/>
    </location>
</feature>
<comment type="catalytic activity">
    <reaction evidence="1 18">
        <text>a 1,2-diacyl-sn-glycero-3-phosphate + CTP + H(+) = a CDP-1,2-diacyl-sn-glycerol + diphosphate</text>
        <dbReference type="Rhea" id="RHEA:16229"/>
        <dbReference type="ChEBI" id="CHEBI:15378"/>
        <dbReference type="ChEBI" id="CHEBI:33019"/>
        <dbReference type="ChEBI" id="CHEBI:37563"/>
        <dbReference type="ChEBI" id="CHEBI:58332"/>
        <dbReference type="ChEBI" id="CHEBI:58608"/>
        <dbReference type="EC" id="2.7.7.41"/>
    </reaction>
</comment>
<reference evidence="22" key="1">
    <citation type="journal article" date="2019" name="Int. J. Syst. Evol. Microbiol.">
        <title>The Global Catalogue of Microorganisms (GCM) 10K type strain sequencing project: providing services to taxonomists for standard genome sequencing and annotation.</title>
        <authorList>
            <consortium name="The Broad Institute Genomics Platform"/>
            <consortium name="The Broad Institute Genome Sequencing Center for Infectious Disease"/>
            <person name="Wu L."/>
            <person name="Ma J."/>
        </authorList>
    </citation>
    <scope>NUCLEOTIDE SEQUENCE [LARGE SCALE GENOMIC DNA]</scope>
    <source>
        <strain evidence="22">JCM 17666</strain>
    </source>
</reference>
<evidence type="ECO:0000256" key="9">
    <source>
        <dbReference type="ARBA" id="ARBA00022516"/>
    </source>
</evidence>
<feature type="signal peptide" evidence="20">
    <location>
        <begin position="1"/>
        <end position="21"/>
    </location>
</feature>
<comment type="pathway">
    <text evidence="3 18">Phospholipid metabolism; CDP-diacylglycerol biosynthesis; CDP-diacylglycerol from sn-glycerol 3-phosphate: step 3/3.</text>
</comment>
<evidence type="ECO:0000256" key="5">
    <source>
        <dbReference type="ARBA" id="ARBA00010185"/>
    </source>
</evidence>
<keyword evidence="13 19" id="KW-1133">Transmembrane helix</keyword>
<keyword evidence="11 18" id="KW-0812">Transmembrane</keyword>
<evidence type="ECO:0000256" key="7">
    <source>
        <dbReference type="ARBA" id="ARBA00019373"/>
    </source>
</evidence>
<keyword evidence="22" id="KW-1185">Reference proteome</keyword>
<keyword evidence="16" id="KW-0594">Phospholipid biosynthesis</keyword>
<evidence type="ECO:0000256" key="3">
    <source>
        <dbReference type="ARBA" id="ARBA00005119"/>
    </source>
</evidence>
<feature type="transmembrane region" description="Helical" evidence="19">
    <location>
        <begin position="143"/>
        <end position="164"/>
    </location>
</feature>
<keyword evidence="14" id="KW-0443">Lipid metabolism</keyword>
<evidence type="ECO:0000256" key="16">
    <source>
        <dbReference type="ARBA" id="ARBA00023209"/>
    </source>
</evidence>
<keyword evidence="15 19" id="KW-0472">Membrane</keyword>
<dbReference type="Proteomes" id="UP001501671">
    <property type="component" value="Unassembled WGS sequence"/>
</dbReference>
<evidence type="ECO:0000256" key="8">
    <source>
        <dbReference type="ARBA" id="ARBA00022475"/>
    </source>
</evidence>
<evidence type="ECO:0000256" key="12">
    <source>
        <dbReference type="ARBA" id="ARBA00022695"/>
    </source>
</evidence>
<keyword evidence="10 18" id="KW-0808">Transferase</keyword>
<evidence type="ECO:0000256" key="1">
    <source>
        <dbReference type="ARBA" id="ARBA00001698"/>
    </source>
</evidence>
<evidence type="ECO:0000256" key="18">
    <source>
        <dbReference type="RuleBase" id="RU003938"/>
    </source>
</evidence>
<dbReference type="GO" id="GO:0016779">
    <property type="term" value="F:nucleotidyltransferase activity"/>
    <property type="evidence" value="ECO:0007669"/>
    <property type="project" value="UniProtKB-KW"/>
</dbReference>
<evidence type="ECO:0000256" key="10">
    <source>
        <dbReference type="ARBA" id="ARBA00022679"/>
    </source>
</evidence>
<evidence type="ECO:0000256" key="2">
    <source>
        <dbReference type="ARBA" id="ARBA00004651"/>
    </source>
</evidence>
<evidence type="ECO:0000256" key="19">
    <source>
        <dbReference type="SAM" id="Phobius"/>
    </source>
</evidence>
<evidence type="ECO:0000256" key="13">
    <source>
        <dbReference type="ARBA" id="ARBA00022989"/>
    </source>
</evidence>
<evidence type="ECO:0000256" key="20">
    <source>
        <dbReference type="SAM" id="SignalP"/>
    </source>
</evidence>
<keyword evidence="17" id="KW-1208">Phospholipid metabolism</keyword>
<comment type="subcellular location">
    <subcellularLocation>
        <location evidence="2">Cell membrane</location>
        <topology evidence="2">Multi-pass membrane protein</topology>
    </subcellularLocation>
</comment>
<evidence type="ECO:0000256" key="17">
    <source>
        <dbReference type="ARBA" id="ARBA00023264"/>
    </source>
</evidence>
<feature type="transmembrane region" description="Helical" evidence="19">
    <location>
        <begin position="60"/>
        <end position="77"/>
    </location>
</feature>
<gene>
    <name evidence="21" type="ORF">GCM10023144_34680</name>
</gene>
<protein>
    <recommendedName>
        <fullName evidence="7 18">Phosphatidate cytidylyltransferase</fullName>
        <ecNumber evidence="6 18">2.7.7.41</ecNumber>
    </recommendedName>
</protein>
<comment type="caution">
    <text evidence="21">The sequence shown here is derived from an EMBL/GenBank/DDBJ whole genome shotgun (WGS) entry which is preliminary data.</text>
</comment>
<feature type="transmembrane region" description="Helical" evidence="19">
    <location>
        <begin position="119"/>
        <end position="137"/>
    </location>
</feature>
<dbReference type="PROSITE" id="PS01315">
    <property type="entry name" value="CDS"/>
    <property type="match status" value="1"/>
</dbReference>
<keyword evidence="20" id="KW-0732">Signal</keyword>
<dbReference type="EC" id="2.7.7.41" evidence="6 18"/>
<dbReference type="EMBL" id="BAABFO010000018">
    <property type="protein sequence ID" value="GAA4338084.1"/>
    <property type="molecule type" value="Genomic_DNA"/>
</dbReference>
<accession>A0ABP8HEL9</accession>
<keyword evidence="8" id="KW-1003">Cell membrane</keyword>
<dbReference type="PANTHER" id="PTHR46382:SF1">
    <property type="entry name" value="PHOSPHATIDATE CYTIDYLYLTRANSFERASE"/>
    <property type="match status" value="1"/>
</dbReference>
<evidence type="ECO:0000256" key="6">
    <source>
        <dbReference type="ARBA" id="ARBA00012487"/>
    </source>
</evidence>
<name>A0ABP8HEL9_9BURK</name>
<feature type="transmembrane region" description="Helical" evidence="19">
    <location>
        <begin position="89"/>
        <end position="107"/>
    </location>
</feature>
<dbReference type="InterPro" id="IPR000374">
    <property type="entry name" value="PC_trans"/>
</dbReference>
<dbReference type="RefSeq" id="WP_345251132.1">
    <property type="nucleotide sequence ID" value="NZ_BAABFO010000018.1"/>
</dbReference>
<keyword evidence="12 18" id="KW-0548">Nucleotidyltransferase</keyword>
<evidence type="ECO:0000313" key="22">
    <source>
        <dbReference type="Proteomes" id="UP001501671"/>
    </source>
</evidence>
<evidence type="ECO:0000256" key="15">
    <source>
        <dbReference type="ARBA" id="ARBA00023136"/>
    </source>
</evidence>
<keyword evidence="9" id="KW-0444">Lipid biosynthesis</keyword>
<proteinExistence type="inferred from homology"/>
<evidence type="ECO:0000256" key="14">
    <source>
        <dbReference type="ARBA" id="ARBA00023098"/>
    </source>
</evidence>
<feature type="transmembrane region" description="Helical" evidence="19">
    <location>
        <begin position="31"/>
        <end position="48"/>
    </location>
</feature>
<evidence type="ECO:0000313" key="21">
    <source>
        <dbReference type="EMBL" id="GAA4338084.1"/>
    </source>
</evidence>
<comment type="similarity">
    <text evidence="5 18">Belongs to the CDS family.</text>
</comment>
<evidence type="ECO:0000256" key="4">
    <source>
        <dbReference type="ARBA" id="ARBA00005189"/>
    </source>
</evidence>
<organism evidence="21 22">
    <name type="scientific">Pigmentiphaga soli</name>
    <dbReference type="NCBI Taxonomy" id="1007095"/>
    <lineage>
        <taxon>Bacteria</taxon>
        <taxon>Pseudomonadati</taxon>
        <taxon>Pseudomonadota</taxon>
        <taxon>Betaproteobacteria</taxon>
        <taxon>Burkholderiales</taxon>
        <taxon>Alcaligenaceae</taxon>
        <taxon>Pigmentiphaga</taxon>
    </lineage>
</organism>
<dbReference type="PANTHER" id="PTHR46382">
    <property type="entry name" value="PHOSPHATIDATE CYTIDYLYLTRANSFERASE"/>
    <property type="match status" value="1"/>
</dbReference>
<sequence>MLKQRVITAVVLLAILAGALAAPSPLPFEALMAVFVGCALWEWWRLTLGRPQDGRLRLPETAAGIVFGAALIAWRWQAGGPPEAPGWRWLWIAMSAVWVLGVAPSLARADAAAPPRSALLTLFAPVALLAAWSALAAAHGRGIAFLLTLLALVWVADIGAYFTGKAFGRRKLAPHISPGKTLEGAVGGIACAVVLVLACAAFDGTFGAALAARWGWGGAALAALLLAALSIAGDLFESLLKRRAGYKDSSALLPGHGGVYDRIDALIPVLPLAMLLV</sequence>
<comment type="pathway">
    <text evidence="4">Lipid metabolism.</text>
</comment>
<feature type="transmembrane region" description="Helical" evidence="19">
    <location>
        <begin position="214"/>
        <end position="236"/>
    </location>
</feature>
<feature type="chain" id="PRO_5046182632" description="Phosphatidate cytidylyltransferase" evidence="20">
    <location>
        <begin position="22"/>
        <end position="277"/>
    </location>
</feature>
<evidence type="ECO:0000256" key="11">
    <source>
        <dbReference type="ARBA" id="ARBA00022692"/>
    </source>
</evidence>